<evidence type="ECO:0000256" key="1">
    <source>
        <dbReference type="SAM" id="MobiDB-lite"/>
    </source>
</evidence>
<gene>
    <name evidence="2" type="ORF">ZIOFF_074363</name>
</gene>
<feature type="region of interest" description="Disordered" evidence="1">
    <location>
        <begin position="387"/>
        <end position="410"/>
    </location>
</feature>
<feature type="compositionally biased region" description="Basic and acidic residues" evidence="1">
    <location>
        <begin position="345"/>
        <end position="360"/>
    </location>
</feature>
<comment type="caution">
    <text evidence="2">The sequence shown here is derived from an EMBL/GenBank/DDBJ whole genome shotgun (WGS) entry which is preliminary data.</text>
</comment>
<name>A0A8J5BWW7_ZINOF</name>
<geneLocation type="mitochondrion" evidence="2"/>
<evidence type="ECO:0000313" key="2">
    <source>
        <dbReference type="EMBL" id="KAG6467723.1"/>
    </source>
</evidence>
<keyword evidence="3" id="KW-1185">Reference proteome</keyword>
<feature type="region of interest" description="Disordered" evidence="1">
    <location>
        <begin position="345"/>
        <end position="372"/>
    </location>
</feature>
<evidence type="ECO:0000313" key="3">
    <source>
        <dbReference type="Proteomes" id="UP000734854"/>
    </source>
</evidence>
<feature type="compositionally biased region" description="Low complexity" evidence="1">
    <location>
        <begin position="387"/>
        <end position="406"/>
    </location>
</feature>
<feature type="region of interest" description="Disordered" evidence="1">
    <location>
        <begin position="891"/>
        <end position="915"/>
    </location>
</feature>
<sequence length="970" mass="108507">MSDYLLVFRATAIQFSVLSRRPAALSRQSSIEFDAASLHWRNRSSLSDDLFEADQASRAFVSCNCRAGPLFRACSSVLIWQIMTEQCTRLLQYWWHCQVLTEDKKGPAAVCLARNSLLTWHVELRVHFNVGFLGGFLITDHSYPYPRCLVYAGPLSPVQSSIGCLAALVALVFEIPLFGLFTAWKAGRAGLAVLTYTAQHIQRSIAFYKGKASPRKVTVASQLHLGWHPAPGVVLERTTHVLCCPEGHLAEPFPSQVVARFAWPGREEIRNLERTKNRYLCPIPSILVEAILTCSSGSDLAPEIYDILDPSLFLVFSAGIYNGACASSKDQIQIATKELEERVNKVESRQDVEDRHRVGKDPAGSPQWDKHKGILPTPVIGTGVPTRSTFSTSEPSHSDSSISEIRFPSEGSDPQDWIMRCESYFEISQVPEEIKTRMAVVHFSGRASEWYRTMLIHKELPAWPELCAEVVRRFTLGLNVDPAVEFKKVHQTGSLKEELQPLVRVHKPASLKEAYEYACQYELAQDLHQKRYKPAIKPNPISTAPNSRPRGNVQPLRITYPRGELIQLRNGPSKGTLMEQRRALGLCYNCNEKHFPGHKCIRKGVHLIEEVVAETEEVEENGGEAELEQLEVSLHATSCNPNLKTMRQENPFMHSCPYSLYWGSTHSFLDPAVLAGQDLTDDLRLLEIRGYDMILGLDWLTKGGPMNVDWGNRSVSFERGGKENSITSQGPANSKIALTLYGEERVIEDKEVAAVVESYSDVFEEPDQLPGAGSRNTPLTGFKTPYPLRSTPDYALTYGEWEREKKWANRSCTGKLEAEARSRAPGLEESALIVYGADSVGEDYTNASNRHMSPWAPIPLGDEFDSSGRVPHNLTYPKILFCNPNEELIPGQIAQRNPGDTSHPRRPLPETTQQKNLLAKPLAPALLKIGSRERFLLPKARLVSMQGVCSNEKTYLSTRHVPELDNLSRP</sequence>
<keyword evidence="2" id="KW-0496">Mitochondrion</keyword>
<dbReference type="AlphaFoldDB" id="A0A8J5BWW7"/>
<evidence type="ECO:0008006" key="4">
    <source>
        <dbReference type="Google" id="ProtNLM"/>
    </source>
</evidence>
<proteinExistence type="predicted"/>
<organism evidence="2 3">
    <name type="scientific">Zingiber officinale</name>
    <name type="common">Ginger</name>
    <name type="synonym">Amomum zingiber</name>
    <dbReference type="NCBI Taxonomy" id="94328"/>
    <lineage>
        <taxon>Eukaryota</taxon>
        <taxon>Viridiplantae</taxon>
        <taxon>Streptophyta</taxon>
        <taxon>Embryophyta</taxon>
        <taxon>Tracheophyta</taxon>
        <taxon>Spermatophyta</taxon>
        <taxon>Magnoliopsida</taxon>
        <taxon>Liliopsida</taxon>
        <taxon>Zingiberales</taxon>
        <taxon>Zingiberaceae</taxon>
        <taxon>Zingiber</taxon>
    </lineage>
</organism>
<dbReference type="Proteomes" id="UP000734854">
    <property type="component" value="Unassembled WGS sequence"/>
</dbReference>
<dbReference type="EMBL" id="JACMSC010000024">
    <property type="protein sequence ID" value="KAG6467723.1"/>
    <property type="molecule type" value="Genomic_DNA"/>
</dbReference>
<reference evidence="2 3" key="1">
    <citation type="submission" date="2020-08" db="EMBL/GenBank/DDBJ databases">
        <title>Plant Genome Project.</title>
        <authorList>
            <person name="Zhang R.-G."/>
        </authorList>
    </citation>
    <scope>NUCLEOTIDE SEQUENCE [LARGE SCALE GENOMIC DNA]</scope>
    <source>
        <tissue evidence="2">Rhizome</tissue>
    </source>
</reference>
<protein>
    <recommendedName>
        <fullName evidence="4">Retrotransposon gag domain-containing protein</fullName>
    </recommendedName>
</protein>
<feature type="region of interest" description="Disordered" evidence="1">
    <location>
        <begin position="765"/>
        <end position="784"/>
    </location>
</feature>
<accession>A0A8J5BWW7</accession>